<protein>
    <recommendedName>
        <fullName evidence="3">DDE-1 domain-containing protein</fullName>
    </recommendedName>
</protein>
<evidence type="ECO:0000313" key="2">
    <source>
        <dbReference type="Proteomes" id="UP000307440"/>
    </source>
</evidence>
<dbReference type="Proteomes" id="UP000307440">
    <property type="component" value="Unassembled WGS sequence"/>
</dbReference>
<feature type="non-terminal residue" evidence="1">
    <location>
        <position position="105"/>
    </location>
</feature>
<reference evidence="1 2" key="1">
    <citation type="journal article" date="2019" name="Nat. Ecol. Evol.">
        <title>Megaphylogeny resolves global patterns of mushroom evolution.</title>
        <authorList>
            <person name="Varga T."/>
            <person name="Krizsan K."/>
            <person name="Foldi C."/>
            <person name="Dima B."/>
            <person name="Sanchez-Garcia M."/>
            <person name="Sanchez-Ramirez S."/>
            <person name="Szollosi G.J."/>
            <person name="Szarkandi J.G."/>
            <person name="Papp V."/>
            <person name="Albert L."/>
            <person name="Andreopoulos W."/>
            <person name="Angelini C."/>
            <person name="Antonin V."/>
            <person name="Barry K.W."/>
            <person name="Bougher N.L."/>
            <person name="Buchanan P."/>
            <person name="Buyck B."/>
            <person name="Bense V."/>
            <person name="Catcheside P."/>
            <person name="Chovatia M."/>
            <person name="Cooper J."/>
            <person name="Damon W."/>
            <person name="Desjardin D."/>
            <person name="Finy P."/>
            <person name="Geml J."/>
            <person name="Haridas S."/>
            <person name="Hughes K."/>
            <person name="Justo A."/>
            <person name="Karasinski D."/>
            <person name="Kautmanova I."/>
            <person name="Kiss B."/>
            <person name="Kocsube S."/>
            <person name="Kotiranta H."/>
            <person name="LaButti K.M."/>
            <person name="Lechner B.E."/>
            <person name="Liimatainen K."/>
            <person name="Lipzen A."/>
            <person name="Lukacs Z."/>
            <person name="Mihaltcheva S."/>
            <person name="Morgado L.N."/>
            <person name="Niskanen T."/>
            <person name="Noordeloos M.E."/>
            <person name="Ohm R.A."/>
            <person name="Ortiz-Santana B."/>
            <person name="Ovrebo C."/>
            <person name="Racz N."/>
            <person name="Riley R."/>
            <person name="Savchenko A."/>
            <person name="Shiryaev A."/>
            <person name="Soop K."/>
            <person name="Spirin V."/>
            <person name="Szebenyi C."/>
            <person name="Tomsovsky M."/>
            <person name="Tulloss R.E."/>
            <person name="Uehling J."/>
            <person name="Grigoriev I.V."/>
            <person name="Vagvolgyi C."/>
            <person name="Papp T."/>
            <person name="Martin F.M."/>
            <person name="Miettinen O."/>
            <person name="Hibbett D.S."/>
            <person name="Nagy L.G."/>
        </authorList>
    </citation>
    <scope>NUCLEOTIDE SEQUENCE [LARGE SCALE GENOMIC DNA]</scope>
    <source>
        <strain evidence="1 2">CBS 121175</strain>
    </source>
</reference>
<keyword evidence="2" id="KW-1185">Reference proteome</keyword>
<dbReference type="OrthoDB" id="3269232at2759"/>
<feature type="non-terminal residue" evidence="1">
    <location>
        <position position="1"/>
    </location>
</feature>
<evidence type="ECO:0008006" key="3">
    <source>
        <dbReference type="Google" id="ProtNLM"/>
    </source>
</evidence>
<evidence type="ECO:0000313" key="1">
    <source>
        <dbReference type="EMBL" id="TFK24078.1"/>
    </source>
</evidence>
<proteinExistence type="predicted"/>
<dbReference type="EMBL" id="ML210206">
    <property type="protein sequence ID" value="TFK24078.1"/>
    <property type="molecule type" value="Genomic_DNA"/>
</dbReference>
<accession>A0A5C3L764</accession>
<gene>
    <name evidence="1" type="ORF">FA15DRAFT_571942</name>
</gene>
<name>A0A5C3L764_COPMA</name>
<dbReference type="STRING" id="230819.A0A5C3L764"/>
<organism evidence="1 2">
    <name type="scientific">Coprinopsis marcescibilis</name>
    <name type="common">Agaric fungus</name>
    <name type="synonym">Psathyrella marcescibilis</name>
    <dbReference type="NCBI Taxonomy" id="230819"/>
    <lineage>
        <taxon>Eukaryota</taxon>
        <taxon>Fungi</taxon>
        <taxon>Dikarya</taxon>
        <taxon>Basidiomycota</taxon>
        <taxon>Agaricomycotina</taxon>
        <taxon>Agaricomycetes</taxon>
        <taxon>Agaricomycetidae</taxon>
        <taxon>Agaricales</taxon>
        <taxon>Agaricineae</taxon>
        <taxon>Psathyrellaceae</taxon>
        <taxon>Coprinopsis</taxon>
    </lineage>
</organism>
<sequence length="105" mass="11901">PIIHVPSNISALLDTQPKSKTKAVLVAALHKADAKNKVLKQCVVKLQASNLLNETYCNKLRFQLMAKEKAKTKGNRGKLFGNGLLLMLTSNKFYERMVQFTEWQR</sequence>
<dbReference type="AlphaFoldDB" id="A0A5C3L764"/>